<comment type="function">
    <text evidence="13">Catalyzes the hydrolysis of the vinyl ether bond of choline or ethanolamine lysoplasmalogens, forming fatty aldehyde and glycerophosphocholine or glycerophosphoethanolamine, respectively and is specific for the sn-2-deacylated (lyso) form of plasmalogen.</text>
</comment>
<keyword evidence="7" id="KW-0378">Hydrolase</keyword>
<protein>
    <recommendedName>
        <fullName evidence="14">Lysoplasmalogenase TMEM86B</fullName>
        <ecNumber evidence="12">3.3.2.2</ecNumber>
    </recommendedName>
    <alternativeName>
        <fullName evidence="15">Transmembrane protein 86B</fullName>
    </alternativeName>
</protein>
<feature type="compositionally biased region" description="Polar residues" evidence="18">
    <location>
        <begin position="8"/>
        <end position="18"/>
    </location>
</feature>
<dbReference type="GeneTree" id="ENSGT00390000007101"/>
<keyword evidence="10" id="KW-0443">Lipid metabolism</keyword>
<dbReference type="GO" id="GO:0006629">
    <property type="term" value="P:lipid metabolic process"/>
    <property type="evidence" value="ECO:0007669"/>
    <property type="project" value="UniProtKB-KW"/>
</dbReference>
<evidence type="ECO:0000256" key="12">
    <source>
        <dbReference type="ARBA" id="ARBA00035673"/>
    </source>
</evidence>
<comment type="subcellular location">
    <subcellularLocation>
        <location evidence="2">Cytoplasm</location>
    </subcellularLocation>
    <subcellularLocation>
        <location evidence="1">Endoplasmic reticulum membrane</location>
        <topology evidence="1">Multi-pass membrane protein</topology>
    </subcellularLocation>
</comment>
<dbReference type="GO" id="GO:0005789">
    <property type="term" value="C:endoplasmic reticulum membrane"/>
    <property type="evidence" value="ECO:0007669"/>
    <property type="project" value="UniProtKB-SubCell"/>
</dbReference>
<feature type="transmembrane region" description="Helical" evidence="19">
    <location>
        <begin position="259"/>
        <end position="277"/>
    </location>
</feature>
<feature type="transmembrane region" description="Helical" evidence="19">
    <location>
        <begin position="232"/>
        <end position="252"/>
    </location>
</feature>
<evidence type="ECO:0000256" key="3">
    <source>
        <dbReference type="ARBA" id="ARBA00007375"/>
    </source>
</evidence>
<evidence type="ECO:0000256" key="19">
    <source>
        <dbReference type="SAM" id="Phobius"/>
    </source>
</evidence>
<evidence type="ECO:0000256" key="17">
    <source>
        <dbReference type="ARBA" id="ARBA00049560"/>
    </source>
</evidence>
<sequence length="311" mass="33293">DSAPRSLLTRQAQHSGRATGSHGSLGEGGSQGQGLWRRRDPWVPVGPLSAGARQGHPQGGGSISLGPVISPRVHRTLLGLTCNHTPSPPPSKPPVPTCRPVGVGHTLTWTPGKRGCLENLAFQLNPENQPSWVGALIKCLPILYLVVFLWTVYPGGGYSLLLQGALLCSAVGDSCLVWPEAFLHGMAAFAVAHLLYLWAFGLTPLKPSLLLPILLASIPYYGLLLWHLPPDMVLPLTAYSLVLAAMLWRGLARGGSTSWGALLFTLSDAVLAWNIFVHPLPHAHLVVMTTYYAAQTLIALSAFQSPRLKSN</sequence>
<comment type="catalytic activity">
    <reaction evidence="16">
        <text>a 1-O-(1Z-alkenyl)-sn-glycero-3-phosphoethanolamine + H2O = a 2,3-saturated aldehyde + sn-glycero-3-phosphoethanolamine</text>
        <dbReference type="Rhea" id="RHEA:16905"/>
        <dbReference type="ChEBI" id="CHEBI:15377"/>
        <dbReference type="ChEBI" id="CHEBI:73359"/>
        <dbReference type="ChEBI" id="CHEBI:77288"/>
        <dbReference type="ChEBI" id="CHEBI:143890"/>
        <dbReference type="EC" id="3.3.2.2"/>
    </reaction>
</comment>
<organism evidence="20">
    <name type="scientific">Balaenoptera musculus</name>
    <name type="common">Blue whale</name>
    <dbReference type="NCBI Taxonomy" id="9771"/>
    <lineage>
        <taxon>Eukaryota</taxon>
        <taxon>Metazoa</taxon>
        <taxon>Chordata</taxon>
        <taxon>Craniata</taxon>
        <taxon>Vertebrata</taxon>
        <taxon>Euteleostomi</taxon>
        <taxon>Mammalia</taxon>
        <taxon>Eutheria</taxon>
        <taxon>Laurasiatheria</taxon>
        <taxon>Artiodactyla</taxon>
        <taxon>Whippomorpha</taxon>
        <taxon>Cetacea</taxon>
        <taxon>Mysticeti</taxon>
        <taxon>Balaenopteridae</taxon>
        <taxon>Balaenoptera</taxon>
    </lineage>
</organism>
<evidence type="ECO:0000313" key="20">
    <source>
        <dbReference type="Ensembl" id="ENSBMSP00010020802.1"/>
    </source>
</evidence>
<evidence type="ECO:0000256" key="9">
    <source>
        <dbReference type="ARBA" id="ARBA00022989"/>
    </source>
</evidence>
<dbReference type="Ensembl" id="ENSBMST00010022962.1">
    <property type="protein sequence ID" value="ENSBMSP00010020802.1"/>
    <property type="gene ID" value="ENSBMSG00010015153.1"/>
</dbReference>
<evidence type="ECO:0000256" key="10">
    <source>
        <dbReference type="ARBA" id="ARBA00023098"/>
    </source>
</evidence>
<keyword evidence="9 19" id="KW-1133">Transmembrane helix</keyword>
<proteinExistence type="inferred from homology"/>
<keyword evidence="5" id="KW-0963">Cytoplasm</keyword>
<dbReference type="EC" id="3.3.2.2" evidence="12"/>
<comment type="catalytic activity">
    <reaction evidence="17">
        <text>a 1-O-(1Z-alkenyl)-sn-glycero-3-phosphocholine + H2O = a 2,3-saturated aldehyde + sn-glycerol 3-phosphocholine</text>
        <dbReference type="Rhea" id="RHEA:22544"/>
        <dbReference type="ChEBI" id="CHEBI:15377"/>
        <dbReference type="ChEBI" id="CHEBI:16870"/>
        <dbReference type="ChEBI" id="CHEBI:73359"/>
        <dbReference type="ChEBI" id="CHEBI:77287"/>
        <dbReference type="EC" id="3.3.2.2"/>
    </reaction>
</comment>
<dbReference type="Pfam" id="PF07947">
    <property type="entry name" value="YhhN"/>
    <property type="match status" value="1"/>
</dbReference>
<keyword evidence="8" id="KW-0256">Endoplasmic reticulum</keyword>
<keyword evidence="6 19" id="KW-0812">Transmembrane</keyword>
<feature type="transmembrane region" description="Helical" evidence="19">
    <location>
        <begin position="181"/>
        <end position="202"/>
    </location>
</feature>
<evidence type="ECO:0000256" key="5">
    <source>
        <dbReference type="ARBA" id="ARBA00022490"/>
    </source>
</evidence>
<evidence type="ECO:0000256" key="11">
    <source>
        <dbReference type="ARBA" id="ARBA00023136"/>
    </source>
</evidence>
<dbReference type="InterPro" id="IPR012506">
    <property type="entry name" value="TMEM86B-like"/>
</dbReference>
<comment type="similarity">
    <text evidence="3">Belongs to the TMEM86 family.</text>
</comment>
<accession>A0A8C0I2R2</accession>
<evidence type="ECO:0000256" key="14">
    <source>
        <dbReference type="ARBA" id="ARBA00039876"/>
    </source>
</evidence>
<comment type="subunit">
    <text evidence="4">Homodimer.</text>
</comment>
<evidence type="ECO:0000256" key="13">
    <source>
        <dbReference type="ARBA" id="ARBA00037660"/>
    </source>
</evidence>
<evidence type="ECO:0000256" key="6">
    <source>
        <dbReference type="ARBA" id="ARBA00022692"/>
    </source>
</evidence>
<feature type="transmembrane region" description="Helical" evidence="19">
    <location>
        <begin position="209"/>
        <end position="226"/>
    </location>
</feature>
<dbReference type="PANTHER" id="PTHR31885">
    <property type="entry name" value="GH04784P"/>
    <property type="match status" value="1"/>
</dbReference>
<evidence type="ECO:0000256" key="4">
    <source>
        <dbReference type="ARBA" id="ARBA00011738"/>
    </source>
</evidence>
<feature type="compositionally biased region" description="Gly residues" evidence="18">
    <location>
        <begin position="23"/>
        <end position="32"/>
    </location>
</feature>
<evidence type="ECO:0000256" key="7">
    <source>
        <dbReference type="ARBA" id="ARBA00022801"/>
    </source>
</evidence>
<dbReference type="AlphaFoldDB" id="A0A8C0I2R2"/>
<evidence type="ECO:0000256" key="2">
    <source>
        <dbReference type="ARBA" id="ARBA00004496"/>
    </source>
</evidence>
<name>A0A8C0I2R2_BALMU</name>
<reference evidence="20" key="1">
    <citation type="submission" date="2023-09" db="UniProtKB">
        <authorList>
            <consortium name="Ensembl"/>
        </authorList>
    </citation>
    <scope>IDENTIFICATION</scope>
</reference>
<evidence type="ECO:0000256" key="1">
    <source>
        <dbReference type="ARBA" id="ARBA00004477"/>
    </source>
</evidence>
<feature type="transmembrane region" description="Helical" evidence="19">
    <location>
        <begin position="283"/>
        <end position="303"/>
    </location>
</feature>
<feature type="region of interest" description="Disordered" evidence="18">
    <location>
        <begin position="1"/>
        <end position="64"/>
    </location>
</feature>
<evidence type="ECO:0000256" key="18">
    <source>
        <dbReference type="SAM" id="MobiDB-lite"/>
    </source>
</evidence>
<dbReference type="GO" id="GO:0047408">
    <property type="term" value="F:alkenylglycerophosphocholine hydrolase activity"/>
    <property type="evidence" value="ECO:0007669"/>
    <property type="project" value="UniProtKB-EC"/>
</dbReference>
<keyword evidence="11 19" id="KW-0472">Membrane</keyword>
<dbReference type="PANTHER" id="PTHR31885:SF7">
    <property type="entry name" value="LYSOPLASMALOGENASE"/>
    <property type="match status" value="1"/>
</dbReference>
<evidence type="ECO:0000256" key="16">
    <source>
        <dbReference type="ARBA" id="ARBA00049458"/>
    </source>
</evidence>
<evidence type="ECO:0000256" key="8">
    <source>
        <dbReference type="ARBA" id="ARBA00022824"/>
    </source>
</evidence>
<evidence type="ECO:0000256" key="15">
    <source>
        <dbReference type="ARBA" id="ARBA00042674"/>
    </source>
</evidence>